<dbReference type="SUPFAM" id="SSF53098">
    <property type="entry name" value="Ribonuclease H-like"/>
    <property type="match status" value="1"/>
</dbReference>
<dbReference type="KEGG" id="nta:107759367"/>
<dbReference type="InterPro" id="IPR036397">
    <property type="entry name" value="RNaseH_sf"/>
</dbReference>
<dbReference type="GO" id="GO:0015074">
    <property type="term" value="P:DNA integration"/>
    <property type="evidence" value="ECO:0007669"/>
    <property type="project" value="InterPro"/>
</dbReference>
<evidence type="ECO:0000259" key="1">
    <source>
        <dbReference type="PROSITE" id="PS50994"/>
    </source>
</evidence>
<feature type="domain" description="Integrase catalytic" evidence="1">
    <location>
        <begin position="1"/>
        <end position="164"/>
    </location>
</feature>
<dbReference type="AlphaFoldDB" id="A0A1S3WYR2"/>
<evidence type="ECO:0000313" key="2">
    <source>
        <dbReference type="RefSeq" id="XP_016432782.1"/>
    </source>
</evidence>
<dbReference type="Gene3D" id="3.30.420.10">
    <property type="entry name" value="Ribonuclease H-like superfamily/Ribonuclease H"/>
    <property type="match status" value="1"/>
</dbReference>
<sequence>MDVIRPIEFDVSNEHMFILVAIDYFTKWVEAASYKVVTKKVVAYFVWDRIICRFGVPESIITDNAANFNSDLMKAMYETFNIKHQNSTAYRPQMNGDEESASKNIKKILRKMMDNYNQWHERYNILCLGTAPQFVRQLGQHLIYYSTAESQGHRTPTISTSLSVSIVLGSSEAFGNSDILRTLGF</sequence>
<organism evidence="2">
    <name type="scientific">Nicotiana tabacum</name>
    <name type="common">Common tobacco</name>
    <dbReference type="NCBI Taxonomy" id="4097"/>
    <lineage>
        <taxon>Eukaryota</taxon>
        <taxon>Viridiplantae</taxon>
        <taxon>Streptophyta</taxon>
        <taxon>Embryophyta</taxon>
        <taxon>Tracheophyta</taxon>
        <taxon>Spermatophyta</taxon>
        <taxon>Magnoliopsida</taxon>
        <taxon>eudicotyledons</taxon>
        <taxon>Gunneridae</taxon>
        <taxon>Pentapetalae</taxon>
        <taxon>asterids</taxon>
        <taxon>lamiids</taxon>
        <taxon>Solanales</taxon>
        <taxon>Solanaceae</taxon>
        <taxon>Nicotianoideae</taxon>
        <taxon>Nicotianeae</taxon>
        <taxon>Nicotiana</taxon>
    </lineage>
</organism>
<name>A0A1S3WYR2_TOBAC</name>
<dbReference type="InterPro" id="IPR050951">
    <property type="entry name" value="Retrovirus_Pol_polyprotein"/>
</dbReference>
<proteinExistence type="predicted"/>
<dbReference type="PaxDb" id="4097-A0A1S3WYR2"/>
<dbReference type="SMR" id="A0A1S3WYR2"/>
<dbReference type="PANTHER" id="PTHR37984:SF5">
    <property type="entry name" value="PROTEIN NYNRIN-LIKE"/>
    <property type="match status" value="1"/>
</dbReference>
<accession>A0A1S3WYR2</accession>
<dbReference type="OMA" id="CHECQTH"/>
<dbReference type="Pfam" id="PF00665">
    <property type="entry name" value="rve"/>
    <property type="match status" value="1"/>
</dbReference>
<dbReference type="OrthoDB" id="1936587at2759"/>
<gene>
    <name evidence="2" type="primary">LOC107759367</name>
</gene>
<reference evidence="2" key="1">
    <citation type="submission" date="2025-08" db="UniProtKB">
        <authorList>
            <consortium name="RefSeq"/>
        </authorList>
    </citation>
    <scope>IDENTIFICATION</scope>
</reference>
<dbReference type="PANTHER" id="PTHR37984">
    <property type="entry name" value="PROTEIN CBG26694"/>
    <property type="match status" value="1"/>
</dbReference>
<dbReference type="InterPro" id="IPR001584">
    <property type="entry name" value="Integrase_cat-core"/>
</dbReference>
<dbReference type="PROSITE" id="PS50994">
    <property type="entry name" value="INTEGRASE"/>
    <property type="match status" value="1"/>
</dbReference>
<dbReference type="InterPro" id="IPR012337">
    <property type="entry name" value="RNaseH-like_sf"/>
</dbReference>
<dbReference type="RefSeq" id="XP_016432782.1">
    <property type="nucleotide sequence ID" value="XM_016577296.1"/>
</dbReference>
<feature type="non-terminal residue" evidence="2">
    <location>
        <position position="185"/>
    </location>
</feature>
<protein>
    <recommendedName>
        <fullName evidence="1">Integrase catalytic domain-containing protein</fullName>
    </recommendedName>
</protein>
<dbReference type="GO" id="GO:0003676">
    <property type="term" value="F:nucleic acid binding"/>
    <property type="evidence" value="ECO:0007669"/>
    <property type="project" value="InterPro"/>
</dbReference>
<dbReference type="STRING" id="4097.A0A1S3WYR2"/>